<evidence type="ECO:0000313" key="8">
    <source>
        <dbReference type="EMBL" id="OHX64348.1"/>
    </source>
</evidence>
<evidence type="ECO:0000256" key="5">
    <source>
        <dbReference type="ARBA" id="ARBA00023237"/>
    </source>
</evidence>
<comment type="subcellular location">
    <subcellularLocation>
        <location evidence="1">Cell outer membrane</location>
    </subcellularLocation>
</comment>
<feature type="domain" description="SusD-like N-terminal" evidence="7">
    <location>
        <begin position="23"/>
        <end position="217"/>
    </location>
</feature>
<keyword evidence="9" id="KW-1185">Reference proteome</keyword>
<dbReference type="STRING" id="915059.NH26_22410"/>
<dbReference type="CDD" id="cd08977">
    <property type="entry name" value="SusD"/>
    <property type="match status" value="1"/>
</dbReference>
<comment type="caution">
    <text evidence="8">The sequence shown here is derived from an EMBL/GenBank/DDBJ whole genome shotgun (WGS) entry which is preliminary data.</text>
</comment>
<evidence type="ECO:0000256" key="2">
    <source>
        <dbReference type="ARBA" id="ARBA00006275"/>
    </source>
</evidence>
<dbReference type="RefSeq" id="WP_044220636.1">
    <property type="nucleotide sequence ID" value="NZ_JRYR02000002.1"/>
</dbReference>
<dbReference type="EMBL" id="JRYR02000002">
    <property type="protein sequence ID" value="OHX64348.1"/>
    <property type="molecule type" value="Genomic_DNA"/>
</dbReference>
<organism evidence="8 9">
    <name type="scientific">Flammeovirga pacifica</name>
    <dbReference type="NCBI Taxonomy" id="915059"/>
    <lineage>
        <taxon>Bacteria</taxon>
        <taxon>Pseudomonadati</taxon>
        <taxon>Bacteroidota</taxon>
        <taxon>Cytophagia</taxon>
        <taxon>Cytophagales</taxon>
        <taxon>Flammeovirgaceae</taxon>
        <taxon>Flammeovirga</taxon>
    </lineage>
</organism>
<proteinExistence type="inferred from homology"/>
<name>A0A1S1YTK8_FLAPC</name>
<evidence type="ECO:0000313" key="9">
    <source>
        <dbReference type="Proteomes" id="UP000179797"/>
    </source>
</evidence>
<gene>
    <name evidence="8" type="ORF">NH26_22410</name>
</gene>
<keyword evidence="3" id="KW-0732">Signal</keyword>
<dbReference type="InterPro" id="IPR033985">
    <property type="entry name" value="SusD-like_N"/>
</dbReference>
<evidence type="ECO:0000256" key="3">
    <source>
        <dbReference type="ARBA" id="ARBA00022729"/>
    </source>
</evidence>
<evidence type="ECO:0008006" key="10">
    <source>
        <dbReference type="Google" id="ProtNLM"/>
    </source>
</evidence>
<keyword evidence="5" id="KW-0998">Cell outer membrane</keyword>
<protein>
    <recommendedName>
        <fullName evidence="10">RagB/SusD family nutrient uptake outer membrane protein</fullName>
    </recommendedName>
</protein>
<dbReference type="InterPro" id="IPR011990">
    <property type="entry name" value="TPR-like_helical_dom_sf"/>
</dbReference>
<keyword evidence="4" id="KW-0472">Membrane</keyword>
<dbReference type="Pfam" id="PF07980">
    <property type="entry name" value="SusD_RagB"/>
    <property type="match status" value="1"/>
</dbReference>
<sequence>MKRIKYTYLLILVVVFGSGCSTDFLNISNPNELTEDTYFKNKSQLQSSVDAAYVNLQSKGLYIRHLFFINDNMGHEVEINPQHEPDKRQYYNFTFDSNHEGIFTYWDNCFRGINKANFVISNKNKFENVTQDDVDRALGETHFMRAFYYHLLVTRFGGVPIYPELTDTPKPRSTKEEVYQFILEDLALAAELLPSQANSDGGRATSGAAYALKGKMHLYRQEWQEATEAFKKVTGYALVDDYMHNFLEETEYNTESVFEVGFTRDFGWSDQDTWWVEDASGMQFVSLRGQEYGWNDWFNSYPGDDLLDEYEANDPRYTANFYTDGELFNNDTEVVSLPDHRAAWKKYQNYYQRPKEEIASGINHRVIRYSDVLLMRAEAENELGNISTAVSLLNEVRDRVNMPQYGSAEMNTDYPVNSKDDVFKAIVHERKVELAGEQVRFNDLLRWNLASTFLAGTGFVSGKSELLPIPQKEIDVNPEITPADQNPGY</sequence>
<comment type="similarity">
    <text evidence="2">Belongs to the SusD family.</text>
</comment>
<accession>A0A1S1YTK8</accession>
<dbReference type="Gene3D" id="1.25.40.390">
    <property type="match status" value="1"/>
</dbReference>
<dbReference type="OrthoDB" id="691907at2"/>
<evidence type="ECO:0000256" key="1">
    <source>
        <dbReference type="ARBA" id="ARBA00004442"/>
    </source>
</evidence>
<dbReference type="AlphaFoldDB" id="A0A1S1YTK8"/>
<dbReference type="PROSITE" id="PS51257">
    <property type="entry name" value="PROKAR_LIPOPROTEIN"/>
    <property type="match status" value="1"/>
</dbReference>
<dbReference type="SUPFAM" id="SSF48452">
    <property type="entry name" value="TPR-like"/>
    <property type="match status" value="1"/>
</dbReference>
<evidence type="ECO:0000259" key="6">
    <source>
        <dbReference type="Pfam" id="PF07980"/>
    </source>
</evidence>
<dbReference type="Pfam" id="PF14322">
    <property type="entry name" value="SusD-like_3"/>
    <property type="match status" value="1"/>
</dbReference>
<feature type="domain" description="RagB/SusD" evidence="6">
    <location>
        <begin position="303"/>
        <end position="451"/>
    </location>
</feature>
<dbReference type="InterPro" id="IPR012944">
    <property type="entry name" value="SusD_RagB_dom"/>
</dbReference>
<dbReference type="Proteomes" id="UP000179797">
    <property type="component" value="Unassembled WGS sequence"/>
</dbReference>
<reference evidence="8 9" key="1">
    <citation type="journal article" date="2012" name="Int. J. Syst. Evol. Microbiol.">
        <title>Flammeovirga pacifica sp. nov., isolated from deep-sea sediment.</title>
        <authorList>
            <person name="Xu H."/>
            <person name="Fu Y."/>
            <person name="Yang N."/>
            <person name="Ding Z."/>
            <person name="Lai Q."/>
            <person name="Zeng R."/>
        </authorList>
    </citation>
    <scope>NUCLEOTIDE SEQUENCE [LARGE SCALE GENOMIC DNA]</scope>
    <source>
        <strain evidence="9">DSM 24597 / LMG 26175 / WPAGA1</strain>
    </source>
</reference>
<evidence type="ECO:0000259" key="7">
    <source>
        <dbReference type="Pfam" id="PF14322"/>
    </source>
</evidence>
<evidence type="ECO:0000256" key="4">
    <source>
        <dbReference type="ARBA" id="ARBA00023136"/>
    </source>
</evidence>
<dbReference type="GO" id="GO:0009279">
    <property type="term" value="C:cell outer membrane"/>
    <property type="evidence" value="ECO:0007669"/>
    <property type="project" value="UniProtKB-SubCell"/>
</dbReference>